<name>A0A7M3MAM9_9BACT</name>
<proteinExistence type="predicted"/>
<accession>A0A7M3MAM9</accession>
<dbReference type="EMBL" id="QMIE01000020">
    <property type="protein sequence ID" value="TVM14851.1"/>
    <property type="molecule type" value="Genomic_DNA"/>
</dbReference>
<dbReference type="Proteomes" id="UP000448292">
    <property type="component" value="Unassembled WGS sequence"/>
</dbReference>
<reference evidence="3 4" key="1">
    <citation type="submission" date="2018-06" db="EMBL/GenBank/DDBJ databases">
        <title>Complete genome of Desulfovibrio indonesiensis P37SLT.</title>
        <authorList>
            <person name="Crispim J.S."/>
            <person name="Vidigal P.M.P."/>
            <person name="Silva L.C.F."/>
            <person name="Laguardia C.N."/>
            <person name="Araujo L.C."/>
            <person name="Dias R.S."/>
            <person name="Sousa M.P."/>
            <person name="Paula S.O."/>
            <person name="Silva C."/>
        </authorList>
    </citation>
    <scope>NUCLEOTIDE SEQUENCE [LARGE SCALE GENOMIC DNA]</scope>
    <source>
        <strain evidence="3 4">P37SLT</strain>
    </source>
</reference>
<keyword evidence="2" id="KW-0732">Signal</keyword>
<evidence type="ECO:0000256" key="2">
    <source>
        <dbReference type="SAM" id="SignalP"/>
    </source>
</evidence>
<dbReference type="AlphaFoldDB" id="A0A7M3MAM9"/>
<gene>
    <name evidence="3" type="ORF">DPQ33_16640</name>
</gene>
<dbReference type="RefSeq" id="WP_144304355.1">
    <property type="nucleotide sequence ID" value="NZ_QMIE01000020.1"/>
</dbReference>
<feature type="chain" id="PRO_5029763618" evidence="2">
    <location>
        <begin position="31"/>
        <end position="129"/>
    </location>
</feature>
<evidence type="ECO:0000313" key="4">
    <source>
        <dbReference type="Proteomes" id="UP000448292"/>
    </source>
</evidence>
<comment type="caution">
    <text evidence="3">The sequence shown here is derived from an EMBL/GenBank/DDBJ whole genome shotgun (WGS) entry which is preliminary data.</text>
</comment>
<sequence>MMRSPAIWFVPCIVLLLATVLLISAPSVSAQTQISPYKAKEVKPGFSPPGPRSVAPPETRNVFIYYPKHNMYMDVENEKYIYRKNDRWLVASQNPVQESLGPSFTIESETDKPYLQNSAHRNQYPYKGE</sequence>
<feature type="region of interest" description="Disordered" evidence="1">
    <location>
        <begin position="99"/>
        <end position="129"/>
    </location>
</feature>
<organism evidence="3 4">
    <name type="scientific">Oceanidesulfovibrio indonesiensis</name>
    <dbReference type="NCBI Taxonomy" id="54767"/>
    <lineage>
        <taxon>Bacteria</taxon>
        <taxon>Pseudomonadati</taxon>
        <taxon>Thermodesulfobacteriota</taxon>
        <taxon>Desulfovibrionia</taxon>
        <taxon>Desulfovibrionales</taxon>
        <taxon>Desulfovibrionaceae</taxon>
        <taxon>Oceanidesulfovibrio</taxon>
    </lineage>
</organism>
<keyword evidence="4" id="KW-1185">Reference proteome</keyword>
<dbReference type="OrthoDB" id="5525004at2"/>
<evidence type="ECO:0000256" key="1">
    <source>
        <dbReference type="SAM" id="MobiDB-lite"/>
    </source>
</evidence>
<feature type="signal peptide" evidence="2">
    <location>
        <begin position="1"/>
        <end position="30"/>
    </location>
</feature>
<protein>
    <submittedName>
        <fullName evidence="3">Uncharacterized protein</fullName>
    </submittedName>
</protein>
<evidence type="ECO:0000313" key="3">
    <source>
        <dbReference type="EMBL" id="TVM14851.1"/>
    </source>
</evidence>